<evidence type="ECO:0000313" key="5">
    <source>
        <dbReference type="Proteomes" id="UP000198939"/>
    </source>
</evidence>
<sequence>MAWWNRGIDFVRSLYRFCTDRSGNFGMLTAILMVPLIGSAGVAVDFAHALSLRTQLYAAADAAAVGAISEKSAAAAAAMKMTSDGPISAGQDDARNIFVGQMQGELTASQVAVNVQVSRASNKLNSAVTFTASIPTTFMQIFGRKSVDISGTATAMFQTASFMDFYILIDNTPSMGVGATPADVAKMESKTPDTCAFACHVVSEAGVEDKNSYYNIARNNDVTLRVDVVRQATQKLTETAKTERASDNQFRMGVYTFGKKAEDATLTTISEPITDLAKVASYTNAVTLMSIPRQGYNNDQQTSFDNSLTQMNKIISTPGDGSTEAQPQKILFFVSDGVGDSKKSNCTKPKTGERCQEPIDISFCKSLKDRGVKIAVLYTTYLPLPKNSWYNTWIKPFQNEIPTKMQSCASPGLYFEVTPTQGITDAMQALFLKVIRTPRITS</sequence>
<reference evidence="2" key="1">
    <citation type="submission" date="2016-10" db="EMBL/GenBank/DDBJ databases">
        <authorList>
            <person name="de Groot N.N."/>
        </authorList>
    </citation>
    <scope>NUCLEOTIDE SEQUENCE [LARGE SCALE GENOMIC DNA]</scope>
    <source>
        <strain evidence="2">CCBAU85039</strain>
    </source>
</reference>
<proteinExistence type="predicted"/>
<dbReference type="EMBL" id="FOCV01000014">
    <property type="protein sequence ID" value="SEO26675.1"/>
    <property type="molecule type" value="Genomic_DNA"/>
</dbReference>
<dbReference type="Proteomes" id="UP000183063">
    <property type="component" value="Unassembled WGS sequence"/>
</dbReference>
<dbReference type="AlphaFoldDB" id="A0A1H8NAP6"/>
<name>A0A1H8NAP6_9HYPH</name>
<feature type="transmembrane region" description="Helical" evidence="1">
    <location>
        <begin position="25"/>
        <end position="47"/>
    </location>
</feature>
<evidence type="ECO:0000313" key="2">
    <source>
        <dbReference type="EMBL" id="SEH96260.1"/>
    </source>
</evidence>
<dbReference type="OrthoDB" id="7624353at2"/>
<keyword evidence="1" id="KW-1133">Transmembrane helix</keyword>
<dbReference type="SUPFAM" id="SSF53300">
    <property type="entry name" value="vWA-like"/>
    <property type="match status" value="1"/>
</dbReference>
<organism evidence="2 4">
    <name type="scientific">Rhizobium tibeticum</name>
    <dbReference type="NCBI Taxonomy" id="501024"/>
    <lineage>
        <taxon>Bacteria</taxon>
        <taxon>Pseudomonadati</taxon>
        <taxon>Pseudomonadota</taxon>
        <taxon>Alphaproteobacteria</taxon>
        <taxon>Hyphomicrobiales</taxon>
        <taxon>Rhizobiaceae</taxon>
        <taxon>Rhizobium/Agrobacterium group</taxon>
        <taxon>Rhizobium</taxon>
    </lineage>
</organism>
<dbReference type="RefSeq" id="WP_072376911.1">
    <property type="nucleotide sequence ID" value="NZ_FNXB01000016.1"/>
</dbReference>
<evidence type="ECO:0000256" key="1">
    <source>
        <dbReference type="SAM" id="Phobius"/>
    </source>
</evidence>
<evidence type="ECO:0000313" key="3">
    <source>
        <dbReference type="EMBL" id="SEO26675.1"/>
    </source>
</evidence>
<dbReference type="STRING" id="501024.RTCCBAU85039_3361"/>
<dbReference type="Gene3D" id="3.40.50.410">
    <property type="entry name" value="von Willebrand factor, type A domain"/>
    <property type="match status" value="1"/>
</dbReference>
<reference evidence="4" key="2">
    <citation type="submission" date="2016-10" db="EMBL/GenBank/DDBJ databases">
        <authorList>
            <person name="Wibberg D."/>
        </authorList>
    </citation>
    <scope>NUCLEOTIDE SEQUENCE [LARGE SCALE GENOMIC DNA]</scope>
</reference>
<evidence type="ECO:0000313" key="4">
    <source>
        <dbReference type="Proteomes" id="UP000183063"/>
    </source>
</evidence>
<gene>
    <name evidence="2" type="ORF">RTCCBAU85039_3361</name>
    <name evidence="3" type="ORF">SAMN05216228_101450</name>
</gene>
<protein>
    <submittedName>
        <fullName evidence="2">Flp pilus assembly protein TadG</fullName>
    </submittedName>
    <submittedName>
        <fullName evidence="3">Flp pilus-assembly TadE/G-like</fullName>
    </submittedName>
</protein>
<keyword evidence="5" id="KW-1185">Reference proteome</keyword>
<dbReference type="EMBL" id="FNXB01000016">
    <property type="protein sequence ID" value="SEH96260.1"/>
    <property type="molecule type" value="Genomic_DNA"/>
</dbReference>
<reference evidence="3 5" key="3">
    <citation type="submission" date="2016-10" db="EMBL/GenBank/DDBJ databases">
        <authorList>
            <person name="Varghese N."/>
            <person name="Submissions S."/>
        </authorList>
    </citation>
    <scope>NUCLEOTIDE SEQUENCE [LARGE SCALE GENOMIC DNA]</scope>
    <source>
        <strain evidence="3 5">CGMCC 1.7071</strain>
    </source>
</reference>
<dbReference type="InterPro" id="IPR036465">
    <property type="entry name" value="vWFA_dom_sf"/>
</dbReference>
<keyword evidence="1" id="KW-0812">Transmembrane</keyword>
<keyword evidence="1" id="KW-0472">Membrane</keyword>
<accession>A0A1H8NAP6</accession>
<dbReference type="Proteomes" id="UP000198939">
    <property type="component" value="Unassembled WGS sequence"/>
</dbReference>